<feature type="domain" description="HTH marR-type" evidence="1">
    <location>
        <begin position="6"/>
        <end position="104"/>
    </location>
</feature>
<dbReference type="InterPro" id="IPR036388">
    <property type="entry name" value="WH-like_DNA-bd_sf"/>
</dbReference>
<dbReference type="EMBL" id="QUAB01000043">
    <property type="protein sequence ID" value="REJ05161.1"/>
    <property type="molecule type" value="Genomic_DNA"/>
</dbReference>
<proteinExistence type="predicted"/>
<dbReference type="SMART" id="SM00347">
    <property type="entry name" value="HTH_MARR"/>
    <property type="match status" value="1"/>
</dbReference>
<dbReference type="Proteomes" id="UP000262172">
    <property type="component" value="Unassembled WGS sequence"/>
</dbReference>
<feature type="domain" description="HTH arsR-type" evidence="2">
    <location>
        <begin position="7"/>
        <end position="92"/>
    </location>
</feature>
<dbReference type="RefSeq" id="WP_116242444.1">
    <property type="nucleotide sequence ID" value="NZ_QUAB01000043.1"/>
</dbReference>
<gene>
    <name evidence="3" type="ORF">DY023_11355</name>
</gene>
<dbReference type="InterPro" id="IPR000835">
    <property type="entry name" value="HTH_MarR-typ"/>
</dbReference>
<sequence length="106" mass="11720">MTHPRHRLDDLIHSPVRLSVMSALRHADAVHFGLLRDTVEVSDSLLSKHLAALEAAGYVEVTKGYAGRRPRTWYSLTEEGRAAFDAYIAALREIVDAPVLPLDSGE</sequence>
<keyword evidence="4" id="KW-1185">Reference proteome</keyword>
<evidence type="ECO:0000313" key="4">
    <source>
        <dbReference type="Proteomes" id="UP000262172"/>
    </source>
</evidence>
<evidence type="ECO:0000259" key="2">
    <source>
        <dbReference type="SMART" id="SM00418"/>
    </source>
</evidence>
<protein>
    <submittedName>
        <fullName evidence="3">Transcriptional regulator</fullName>
    </submittedName>
</protein>
<dbReference type="PANTHER" id="PTHR37318:SF1">
    <property type="entry name" value="BSL7504 PROTEIN"/>
    <property type="match status" value="1"/>
</dbReference>
<dbReference type="InterPro" id="IPR036390">
    <property type="entry name" value="WH_DNA-bd_sf"/>
</dbReference>
<dbReference type="InterPro" id="IPR027395">
    <property type="entry name" value="WH_DNA-bd_dom"/>
</dbReference>
<reference evidence="3 4" key="1">
    <citation type="submission" date="2018-08" db="EMBL/GenBank/DDBJ databases">
        <title>Isolation, diversity and antifungal activity of Actinobacteria from cow dung.</title>
        <authorList>
            <person name="Ling L."/>
        </authorList>
    </citation>
    <scope>NUCLEOTIDE SEQUENCE [LARGE SCALE GENOMIC DNA]</scope>
    <source>
        <strain evidence="3 4">NEAU-LLE</strain>
    </source>
</reference>
<dbReference type="GO" id="GO:0003700">
    <property type="term" value="F:DNA-binding transcription factor activity"/>
    <property type="evidence" value="ECO:0007669"/>
    <property type="project" value="InterPro"/>
</dbReference>
<dbReference type="CDD" id="cd00090">
    <property type="entry name" value="HTH_ARSR"/>
    <property type="match status" value="1"/>
</dbReference>
<dbReference type="InterPro" id="IPR001845">
    <property type="entry name" value="HTH_ArsR_DNA-bd_dom"/>
</dbReference>
<comment type="caution">
    <text evidence="3">The sequence shown here is derived from an EMBL/GenBank/DDBJ whole genome shotgun (WGS) entry which is preliminary data.</text>
</comment>
<dbReference type="InterPro" id="IPR011991">
    <property type="entry name" value="ArsR-like_HTH"/>
</dbReference>
<dbReference type="SUPFAM" id="SSF46785">
    <property type="entry name" value="Winged helix' DNA-binding domain"/>
    <property type="match status" value="1"/>
</dbReference>
<dbReference type="PANTHER" id="PTHR37318">
    <property type="entry name" value="BSL7504 PROTEIN"/>
    <property type="match status" value="1"/>
</dbReference>
<dbReference type="OrthoDB" id="4952043at2"/>
<accession>A0A371NSH5</accession>
<evidence type="ECO:0000313" key="3">
    <source>
        <dbReference type="EMBL" id="REJ05161.1"/>
    </source>
</evidence>
<dbReference type="AlphaFoldDB" id="A0A371NSH5"/>
<evidence type="ECO:0000259" key="1">
    <source>
        <dbReference type="SMART" id="SM00347"/>
    </source>
</evidence>
<dbReference type="Pfam" id="PF13601">
    <property type="entry name" value="HTH_34"/>
    <property type="match status" value="1"/>
</dbReference>
<name>A0A371NSH5_9MICO</name>
<dbReference type="Gene3D" id="1.10.10.10">
    <property type="entry name" value="Winged helix-like DNA-binding domain superfamily/Winged helix DNA-binding domain"/>
    <property type="match status" value="1"/>
</dbReference>
<dbReference type="SMART" id="SM00418">
    <property type="entry name" value="HTH_ARSR"/>
    <property type="match status" value="1"/>
</dbReference>
<organism evidence="3 4">
    <name type="scientific">Microbacterium bovistercoris</name>
    <dbReference type="NCBI Taxonomy" id="2293570"/>
    <lineage>
        <taxon>Bacteria</taxon>
        <taxon>Bacillati</taxon>
        <taxon>Actinomycetota</taxon>
        <taxon>Actinomycetes</taxon>
        <taxon>Micrococcales</taxon>
        <taxon>Microbacteriaceae</taxon>
        <taxon>Microbacterium</taxon>
    </lineage>
</organism>